<accession>A0A1E7Z823</accession>
<comment type="caution">
    <text evidence="3">The sequence shown here is derived from an EMBL/GenBank/DDBJ whole genome shotgun (WGS) entry which is preliminary data.</text>
</comment>
<evidence type="ECO:0000313" key="4">
    <source>
        <dbReference type="Proteomes" id="UP000175691"/>
    </source>
</evidence>
<proteinExistence type="predicted"/>
<reference evidence="3 4" key="1">
    <citation type="submission" date="2016-08" db="EMBL/GenBank/DDBJ databases">
        <authorList>
            <person name="Seilhamer J.J."/>
        </authorList>
    </citation>
    <scope>NUCLEOTIDE SEQUENCE [LARGE SCALE GENOMIC DNA]</scope>
    <source>
        <strain evidence="3 4">KCTC 42603</strain>
    </source>
</reference>
<feature type="domain" description="PHB accumulation regulatory" evidence="1">
    <location>
        <begin position="68"/>
        <end position="107"/>
    </location>
</feature>
<dbReference type="Pfam" id="PF05233">
    <property type="entry name" value="PHB_acc"/>
    <property type="match status" value="1"/>
</dbReference>
<evidence type="ECO:0000313" key="3">
    <source>
        <dbReference type="EMBL" id="OFC69668.1"/>
    </source>
</evidence>
<sequence>MIIIKKYPNRRLYDTSQSQYVNLDYIKTLINERQEFKVIDSKTEDDITKSLLLQIISESEANENQSLLTNTLLKQLIRYYDTDMQYFLRQYLEQSLVAFIEQHDQVQGVMKNMMDNTPFGMFNKMIEQNMEAWKKSQK</sequence>
<dbReference type="InterPro" id="IPR010134">
    <property type="entry name" value="PHA_reg_PhaR"/>
</dbReference>
<organism evidence="3 4">
    <name type="scientific">Alteromonas confluentis</name>
    <dbReference type="NCBI Taxonomy" id="1656094"/>
    <lineage>
        <taxon>Bacteria</taxon>
        <taxon>Pseudomonadati</taxon>
        <taxon>Pseudomonadota</taxon>
        <taxon>Gammaproteobacteria</taxon>
        <taxon>Alteromonadales</taxon>
        <taxon>Alteromonadaceae</taxon>
        <taxon>Alteromonas/Salinimonas group</taxon>
        <taxon>Alteromonas</taxon>
    </lineage>
</organism>
<name>A0A1E7Z823_9ALTE</name>
<dbReference type="Proteomes" id="UP000175691">
    <property type="component" value="Unassembled WGS sequence"/>
</dbReference>
<dbReference type="RefSeq" id="WP_070126469.1">
    <property type="nucleotide sequence ID" value="NZ_MDHN01000037.1"/>
</dbReference>
<gene>
    <name evidence="3" type="ORF">BFC18_16500</name>
</gene>
<evidence type="ECO:0000259" key="1">
    <source>
        <dbReference type="Pfam" id="PF05233"/>
    </source>
</evidence>
<dbReference type="InterPro" id="IPR012909">
    <property type="entry name" value="PHA_DNA-bd_N"/>
</dbReference>
<dbReference type="OrthoDB" id="9795345at2"/>
<feature type="domain" description="PHA accumulation regulator DNA-binding N-terminal" evidence="2">
    <location>
        <begin position="3"/>
        <end position="62"/>
    </location>
</feature>
<keyword evidence="4" id="KW-1185">Reference proteome</keyword>
<dbReference type="STRING" id="1656094.BFC18_16500"/>
<dbReference type="AlphaFoldDB" id="A0A1E7Z823"/>
<dbReference type="EMBL" id="MDHN01000037">
    <property type="protein sequence ID" value="OFC69668.1"/>
    <property type="molecule type" value="Genomic_DNA"/>
</dbReference>
<dbReference type="GO" id="GO:0006355">
    <property type="term" value="P:regulation of DNA-templated transcription"/>
    <property type="evidence" value="ECO:0007669"/>
    <property type="project" value="InterPro"/>
</dbReference>
<dbReference type="NCBIfam" id="TIGR01848">
    <property type="entry name" value="PHA_reg_PhaR"/>
    <property type="match status" value="1"/>
</dbReference>
<dbReference type="Pfam" id="PF07879">
    <property type="entry name" value="PHB_acc_N"/>
    <property type="match status" value="1"/>
</dbReference>
<evidence type="ECO:0000259" key="2">
    <source>
        <dbReference type="Pfam" id="PF07879"/>
    </source>
</evidence>
<dbReference type="InterPro" id="IPR007897">
    <property type="entry name" value="PHB_accumulat"/>
</dbReference>
<protein>
    <submittedName>
        <fullName evidence="3">Polyhydroxyalkanoate synthesis repressor PhaR</fullName>
    </submittedName>
</protein>